<evidence type="ECO:0000256" key="1">
    <source>
        <dbReference type="ARBA" id="ARBA00010088"/>
    </source>
</evidence>
<comment type="caution">
    <text evidence="6">The sequence shown here is derived from an EMBL/GenBank/DDBJ whole genome shotgun (WGS) entry which is preliminary data.</text>
</comment>
<keyword evidence="2 4" id="KW-0732">Signal</keyword>
<evidence type="ECO:0000256" key="2">
    <source>
        <dbReference type="ARBA" id="ARBA00022729"/>
    </source>
</evidence>
<feature type="chain" id="PRO_5045128108" evidence="4">
    <location>
        <begin position="26"/>
        <end position="508"/>
    </location>
</feature>
<evidence type="ECO:0000256" key="4">
    <source>
        <dbReference type="SAM" id="SignalP"/>
    </source>
</evidence>
<evidence type="ECO:0000259" key="5">
    <source>
        <dbReference type="Pfam" id="PF08386"/>
    </source>
</evidence>
<dbReference type="PANTHER" id="PTHR43248:SF29">
    <property type="entry name" value="TRIPEPTIDYL AMINOPEPTIDASE"/>
    <property type="match status" value="1"/>
</dbReference>
<dbReference type="EMBL" id="JAGINT010000002">
    <property type="protein sequence ID" value="MBP2355913.1"/>
    <property type="molecule type" value="Genomic_DNA"/>
</dbReference>
<sequence>MRKVVTIAVAVAAMAGATVSGVSQARTVTAADTATPKQDIKWGQCDKDVGDGLPLPEGMQCGTLKVPLDYQKPEGRTIDIAVSRVPSKNPEKRRGILLTNPGGPSPGLGYLAFLVTVKMPKAVLDSYDLIGFDPRGMGRSTPVKCDLTEEQQIFGNIPPYARNAGEVAKRAEQSRQIAEQCAAADTAWMLPYVSAKNTARDMDSIRTALGAEKTSYLGASWGTYLGSVYATMFPNRTDRVVLDSNLGPAGWDYQSQRLWSQGMDDRFPDFAKYVAANHREYGLGRTAAQVKAKYLQLAARLDRTPVKGPDVVWDGALLRLITFGYSYGATQLATLAEVVKALEANQPPPPLPAGETAKATAASVDNLISARYYMICNDSHWPTSLKSYQRNVAIDRIRHPLFGAAGANINPCAYWPKPVEEPVKVGGNGPSNVLMVQNLRDPATPLAGAEQLRKALGDRARMVTADQGGHGVYLLNKNQCANTAATSFLLTGKLPDRDYHCSADATPR</sequence>
<dbReference type="InterPro" id="IPR051601">
    <property type="entry name" value="Serine_prot/Carboxylest_S33"/>
</dbReference>
<dbReference type="InterPro" id="IPR013595">
    <property type="entry name" value="Pept_S33_TAP-like_C"/>
</dbReference>
<dbReference type="InterPro" id="IPR029058">
    <property type="entry name" value="AB_hydrolase_fold"/>
</dbReference>
<gene>
    <name evidence="6" type="ORF">JOF29_007023</name>
</gene>
<dbReference type="Pfam" id="PF08386">
    <property type="entry name" value="Abhydrolase_4"/>
    <property type="match status" value="1"/>
</dbReference>
<protein>
    <submittedName>
        <fullName evidence="6">Pimeloyl-ACP methyl ester carboxylesterase</fullName>
    </submittedName>
</protein>
<name>A0ABS4UWC4_9ACTN</name>
<evidence type="ECO:0000313" key="7">
    <source>
        <dbReference type="Proteomes" id="UP000755585"/>
    </source>
</evidence>
<comment type="similarity">
    <text evidence="1">Belongs to the peptidase S33 family.</text>
</comment>
<keyword evidence="3" id="KW-0378">Hydrolase</keyword>
<keyword evidence="7" id="KW-1185">Reference proteome</keyword>
<dbReference type="Gene3D" id="3.40.50.1820">
    <property type="entry name" value="alpha/beta hydrolase"/>
    <property type="match status" value="1"/>
</dbReference>
<proteinExistence type="inferred from homology"/>
<evidence type="ECO:0000313" key="6">
    <source>
        <dbReference type="EMBL" id="MBP2355913.1"/>
    </source>
</evidence>
<feature type="domain" description="Peptidase S33 tripeptidyl aminopeptidase-like C-terminal" evidence="5">
    <location>
        <begin position="400"/>
        <end position="501"/>
    </location>
</feature>
<feature type="signal peptide" evidence="4">
    <location>
        <begin position="1"/>
        <end position="25"/>
    </location>
</feature>
<dbReference type="Proteomes" id="UP000755585">
    <property type="component" value="Unassembled WGS sequence"/>
</dbReference>
<evidence type="ECO:0000256" key="3">
    <source>
        <dbReference type="ARBA" id="ARBA00022801"/>
    </source>
</evidence>
<dbReference type="PANTHER" id="PTHR43248">
    <property type="entry name" value="2-SUCCINYL-6-HYDROXY-2,4-CYCLOHEXADIENE-1-CARBOXYLATE SYNTHASE"/>
    <property type="match status" value="1"/>
</dbReference>
<dbReference type="RefSeq" id="WP_209698517.1">
    <property type="nucleotide sequence ID" value="NZ_BAAAVU010000005.1"/>
</dbReference>
<accession>A0ABS4UWC4</accession>
<organism evidence="6 7">
    <name type="scientific">Kribbella aluminosa</name>
    <dbReference type="NCBI Taxonomy" id="416017"/>
    <lineage>
        <taxon>Bacteria</taxon>
        <taxon>Bacillati</taxon>
        <taxon>Actinomycetota</taxon>
        <taxon>Actinomycetes</taxon>
        <taxon>Propionibacteriales</taxon>
        <taxon>Kribbellaceae</taxon>
        <taxon>Kribbella</taxon>
    </lineage>
</organism>
<dbReference type="SUPFAM" id="SSF53474">
    <property type="entry name" value="alpha/beta-Hydrolases"/>
    <property type="match status" value="1"/>
</dbReference>
<reference evidence="6 7" key="1">
    <citation type="submission" date="2021-03" db="EMBL/GenBank/DDBJ databases">
        <title>Sequencing the genomes of 1000 actinobacteria strains.</title>
        <authorList>
            <person name="Klenk H.-P."/>
        </authorList>
    </citation>
    <scope>NUCLEOTIDE SEQUENCE [LARGE SCALE GENOMIC DNA]</scope>
    <source>
        <strain evidence="6 7">DSM 18824</strain>
    </source>
</reference>